<evidence type="ECO:0000256" key="1">
    <source>
        <dbReference type="ARBA" id="ARBA00005189"/>
    </source>
</evidence>
<dbReference type="PANTHER" id="PTHR10434:SF11">
    <property type="entry name" value="1-ACYL-SN-GLYCEROL-3-PHOSPHATE ACYLTRANSFERASE"/>
    <property type="match status" value="1"/>
</dbReference>
<organism evidence="5 6">
    <name type="scientific">Maribellus luteus</name>
    <dbReference type="NCBI Taxonomy" id="2305463"/>
    <lineage>
        <taxon>Bacteria</taxon>
        <taxon>Pseudomonadati</taxon>
        <taxon>Bacteroidota</taxon>
        <taxon>Bacteroidia</taxon>
        <taxon>Marinilabiliales</taxon>
        <taxon>Prolixibacteraceae</taxon>
        <taxon>Maribellus</taxon>
    </lineage>
</organism>
<sequence>MMKILRIILLSPLALIRLLLVLLSTLFFSTIALVWMKISGFSRKVQRWTMGNWGKSLTWICGIRLDKKAFPADSNFILMSNHRSYLDIFIIAGLTPSAMVGKAEIAKWPLGKLAMTVSNSILVDRNNTSSLINTMKKIKESVFQGIPVTLFPEGTTYKGPLTKTFKNGSFKIAAETGIPVIPMAIQYKDREDAWVGDDTFLGHFFRQISKPVTHVEIQYGAPLILADYKELQTKTKESIDHMLKEM</sequence>
<gene>
    <name evidence="5" type="ORF">D1614_15125</name>
</gene>
<dbReference type="GO" id="GO:0003841">
    <property type="term" value="F:1-acylglycerol-3-phosphate O-acyltransferase activity"/>
    <property type="evidence" value="ECO:0007669"/>
    <property type="project" value="TreeGrafter"/>
</dbReference>
<dbReference type="Proteomes" id="UP000265926">
    <property type="component" value="Unassembled WGS sequence"/>
</dbReference>
<dbReference type="InterPro" id="IPR002123">
    <property type="entry name" value="Plipid/glycerol_acylTrfase"/>
</dbReference>
<evidence type="ECO:0000259" key="4">
    <source>
        <dbReference type="SMART" id="SM00563"/>
    </source>
</evidence>
<dbReference type="GO" id="GO:0006654">
    <property type="term" value="P:phosphatidic acid biosynthetic process"/>
    <property type="evidence" value="ECO:0007669"/>
    <property type="project" value="TreeGrafter"/>
</dbReference>
<evidence type="ECO:0000313" key="6">
    <source>
        <dbReference type="Proteomes" id="UP000265926"/>
    </source>
</evidence>
<accession>A0A399SVI0</accession>
<dbReference type="RefSeq" id="WP_119438798.1">
    <property type="nucleotide sequence ID" value="NZ_QWGR01000008.1"/>
</dbReference>
<evidence type="ECO:0000256" key="3">
    <source>
        <dbReference type="ARBA" id="ARBA00023315"/>
    </source>
</evidence>
<evidence type="ECO:0000256" key="2">
    <source>
        <dbReference type="ARBA" id="ARBA00022679"/>
    </source>
</evidence>
<dbReference type="CDD" id="cd07989">
    <property type="entry name" value="LPLAT_AGPAT-like"/>
    <property type="match status" value="1"/>
</dbReference>
<protein>
    <submittedName>
        <fullName evidence="5">1-acyl-sn-glycerol-3-phosphate acyltransferase</fullName>
    </submittedName>
</protein>
<dbReference type="EMBL" id="QWGR01000008">
    <property type="protein sequence ID" value="RIJ47438.1"/>
    <property type="molecule type" value="Genomic_DNA"/>
</dbReference>
<comment type="pathway">
    <text evidence="1">Lipid metabolism.</text>
</comment>
<evidence type="ECO:0000313" key="5">
    <source>
        <dbReference type="EMBL" id="RIJ47438.1"/>
    </source>
</evidence>
<keyword evidence="6" id="KW-1185">Reference proteome</keyword>
<reference evidence="5 6" key="1">
    <citation type="submission" date="2018-08" db="EMBL/GenBank/DDBJ databases">
        <title>Pallidiluteibacterium maritimus gen. nov., sp. nov., isolated from coastal sediment.</title>
        <authorList>
            <person name="Zhou L.Y."/>
        </authorList>
    </citation>
    <scope>NUCLEOTIDE SEQUENCE [LARGE SCALE GENOMIC DNA]</scope>
    <source>
        <strain evidence="5 6">XSD2</strain>
    </source>
</reference>
<dbReference type="AlphaFoldDB" id="A0A399SVI0"/>
<keyword evidence="3 5" id="KW-0012">Acyltransferase</keyword>
<keyword evidence="2 5" id="KW-0808">Transferase</keyword>
<name>A0A399SVI0_9BACT</name>
<dbReference type="Pfam" id="PF01553">
    <property type="entry name" value="Acyltransferase"/>
    <property type="match status" value="1"/>
</dbReference>
<dbReference type="SMART" id="SM00563">
    <property type="entry name" value="PlsC"/>
    <property type="match status" value="1"/>
</dbReference>
<dbReference type="SUPFAM" id="SSF69593">
    <property type="entry name" value="Glycerol-3-phosphate (1)-acyltransferase"/>
    <property type="match status" value="1"/>
</dbReference>
<comment type="caution">
    <text evidence="5">The sequence shown here is derived from an EMBL/GenBank/DDBJ whole genome shotgun (WGS) entry which is preliminary data.</text>
</comment>
<dbReference type="PANTHER" id="PTHR10434">
    <property type="entry name" value="1-ACYL-SN-GLYCEROL-3-PHOSPHATE ACYLTRANSFERASE"/>
    <property type="match status" value="1"/>
</dbReference>
<feature type="domain" description="Phospholipid/glycerol acyltransferase" evidence="4">
    <location>
        <begin position="76"/>
        <end position="188"/>
    </location>
</feature>
<proteinExistence type="predicted"/>
<dbReference type="OrthoDB" id="9803035at2"/>